<dbReference type="EMBL" id="CAJPIZ010013173">
    <property type="protein sequence ID" value="CAG2114104.1"/>
    <property type="molecule type" value="Genomic_DNA"/>
</dbReference>
<reference evidence="3" key="1">
    <citation type="submission" date="2020-11" db="EMBL/GenBank/DDBJ databases">
        <authorList>
            <person name="Tran Van P."/>
        </authorList>
    </citation>
    <scope>NUCLEOTIDE SEQUENCE</scope>
</reference>
<feature type="compositionally biased region" description="Basic and acidic residues" evidence="1">
    <location>
        <begin position="1"/>
        <end position="11"/>
    </location>
</feature>
<dbReference type="GO" id="GO:0031591">
    <property type="term" value="P:wybutosine biosynthetic process"/>
    <property type="evidence" value="ECO:0007669"/>
    <property type="project" value="TreeGrafter"/>
</dbReference>
<dbReference type="Pfam" id="PF16028">
    <property type="entry name" value="SLC3A2_N"/>
    <property type="match status" value="1"/>
</dbReference>
<feature type="domain" description="JmjC" evidence="2">
    <location>
        <begin position="181"/>
        <end position="340"/>
    </location>
</feature>
<dbReference type="Proteomes" id="UP000759131">
    <property type="component" value="Unassembled WGS sequence"/>
</dbReference>
<dbReference type="Gene3D" id="2.60.120.650">
    <property type="entry name" value="Cupin"/>
    <property type="match status" value="1"/>
</dbReference>
<dbReference type="InterPro" id="IPR003347">
    <property type="entry name" value="JmjC_dom"/>
</dbReference>
<dbReference type="InterPro" id="IPR041667">
    <property type="entry name" value="Cupin_8"/>
</dbReference>
<feature type="region of interest" description="Disordered" evidence="1">
    <location>
        <begin position="1"/>
        <end position="20"/>
    </location>
</feature>
<dbReference type="OrthoDB" id="47172at2759"/>
<name>A0A7R9L474_9ACAR</name>
<evidence type="ECO:0000313" key="3">
    <source>
        <dbReference type="EMBL" id="CAD7633674.1"/>
    </source>
</evidence>
<proteinExistence type="predicted"/>
<dbReference type="EMBL" id="OC867748">
    <property type="protein sequence ID" value="CAD7633674.1"/>
    <property type="molecule type" value="Genomic_DNA"/>
</dbReference>
<dbReference type="InterPro" id="IPR031984">
    <property type="entry name" value="SLC3A2_N"/>
</dbReference>
<dbReference type="SMART" id="SM00558">
    <property type="entry name" value="JmjC"/>
    <property type="match status" value="1"/>
</dbReference>
<protein>
    <recommendedName>
        <fullName evidence="2">JmjC domain-containing protein</fullName>
    </recommendedName>
</protein>
<sequence>MDEEVAVKEKLNPSADPQPSIVKYTAANDSKNGEAVVDVDNGLSGAVGMSKKELLKYANDPFWVRLRIHSESNPCQTYPSLVTTISVDLLKDKPFVVKDAHFGHCMTRWTPEYLADKLKDISVSVHQSNDPKLNFIRKNFSYKTMSLSEMIDKCLNDCQNYYYLRSVGNDRRARDVADIRTQFSSISDDLTIPSFLSMNENRDQMQDSAQRRLFSSVFRISSKGLVLWTHYDIMDNILVQVKGSKRVVLFPPNDCLNLYLESDKSRVIDIDEPIDQMRDKFPLFLNARRYECILEESESLFIPSLWFHNTTALHFSIGMNFFWKDKQLAEENLYNKSDVYGNKDLNPAIDAFTNLDKALKHIDKMPKKFRDFYLRILINKLQNKLT</sequence>
<dbReference type="Pfam" id="PF13621">
    <property type="entry name" value="Cupin_8"/>
    <property type="match status" value="1"/>
</dbReference>
<keyword evidence="4" id="KW-1185">Reference proteome</keyword>
<feature type="non-terminal residue" evidence="3">
    <location>
        <position position="386"/>
    </location>
</feature>
<dbReference type="PANTHER" id="PTHR12461">
    <property type="entry name" value="HYPOXIA-INDUCIBLE FACTOR 1 ALPHA INHIBITOR-RELATED"/>
    <property type="match status" value="1"/>
</dbReference>
<evidence type="ECO:0000313" key="4">
    <source>
        <dbReference type="Proteomes" id="UP000759131"/>
    </source>
</evidence>
<accession>A0A7R9L474</accession>
<dbReference type="SUPFAM" id="SSF51197">
    <property type="entry name" value="Clavaminate synthase-like"/>
    <property type="match status" value="1"/>
</dbReference>
<evidence type="ECO:0000259" key="2">
    <source>
        <dbReference type="PROSITE" id="PS51184"/>
    </source>
</evidence>
<dbReference type="AlphaFoldDB" id="A0A7R9L474"/>
<gene>
    <name evidence="3" type="ORF">OSB1V03_LOCUS14070</name>
</gene>
<dbReference type="PANTHER" id="PTHR12461:SF104">
    <property type="entry name" value="TRNA WYBUTOSINE-SYNTHESIZING PROTEIN 5"/>
    <property type="match status" value="1"/>
</dbReference>
<dbReference type="PROSITE" id="PS51184">
    <property type="entry name" value="JMJC"/>
    <property type="match status" value="1"/>
</dbReference>
<organism evidence="3">
    <name type="scientific">Medioppia subpectinata</name>
    <dbReference type="NCBI Taxonomy" id="1979941"/>
    <lineage>
        <taxon>Eukaryota</taxon>
        <taxon>Metazoa</taxon>
        <taxon>Ecdysozoa</taxon>
        <taxon>Arthropoda</taxon>
        <taxon>Chelicerata</taxon>
        <taxon>Arachnida</taxon>
        <taxon>Acari</taxon>
        <taxon>Acariformes</taxon>
        <taxon>Sarcoptiformes</taxon>
        <taxon>Oribatida</taxon>
        <taxon>Brachypylina</taxon>
        <taxon>Oppioidea</taxon>
        <taxon>Oppiidae</taxon>
        <taxon>Medioppia</taxon>
    </lineage>
</organism>
<dbReference type="GO" id="GO:0000049">
    <property type="term" value="F:tRNA binding"/>
    <property type="evidence" value="ECO:0007669"/>
    <property type="project" value="TreeGrafter"/>
</dbReference>
<dbReference type="Gene3D" id="6.10.140.1470">
    <property type="match status" value="1"/>
</dbReference>
<evidence type="ECO:0000256" key="1">
    <source>
        <dbReference type="SAM" id="MobiDB-lite"/>
    </source>
</evidence>